<protein>
    <submittedName>
        <fullName evidence="7">C-terminal binding protein</fullName>
    </submittedName>
</protein>
<gene>
    <name evidence="7" type="ORF">C1706_12810</name>
</gene>
<dbReference type="InterPro" id="IPR050418">
    <property type="entry name" value="D-iso_2-hydroxyacid_DH_PdxB"/>
</dbReference>
<keyword evidence="8" id="KW-1185">Reference proteome</keyword>
<evidence type="ECO:0000256" key="1">
    <source>
        <dbReference type="ARBA" id="ARBA00005854"/>
    </source>
</evidence>
<dbReference type="AlphaFoldDB" id="A0A4Q2ED43"/>
<dbReference type="Pfam" id="PF00389">
    <property type="entry name" value="2-Hacid_dh"/>
    <property type="match status" value="1"/>
</dbReference>
<evidence type="ECO:0000259" key="5">
    <source>
        <dbReference type="Pfam" id="PF00389"/>
    </source>
</evidence>
<dbReference type="Gene3D" id="3.40.50.720">
    <property type="entry name" value="NAD(P)-binding Rossmann-like Domain"/>
    <property type="match status" value="2"/>
</dbReference>
<dbReference type="InterPro" id="IPR036291">
    <property type="entry name" value="NAD(P)-bd_dom_sf"/>
</dbReference>
<comment type="caution">
    <text evidence="7">The sequence shown here is derived from an EMBL/GenBank/DDBJ whole genome shotgun (WGS) entry which is preliminary data.</text>
</comment>
<dbReference type="RefSeq" id="WP_129459622.1">
    <property type="nucleotide sequence ID" value="NZ_PPCV01000010.1"/>
</dbReference>
<keyword evidence="3" id="KW-0520">NAD</keyword>
<dbReference type="SUPFAM" id="SSF52283">
    <property type="entry name" value="Formate/glycerate dehydrogenase catalytic domain-like"/>
    <property type="match status" value="1"/>
</dbReference>
<accession>A0A4Q2ED43</accession>
<evidence type="ECO:0000256" key="2">
    <source>
        <dbReference type="ARBA" id="ARBA00023002"/>
    </source>
</evidence>
<dbReference type="EMBL" id="PPCV01000010">
    <property type="protein sequence ID" value="RXW31347.1"/>
    <property type="molecule type" value="Genomic_DNA"/>
</dbReference>
<dbReference type="InterPro" id="IPR006140">
    <property type="entry name" value="D-isomer_DH_NAD-bd"/>
</dbReference>
<keyword evidence="2 4" id="KW-0560">Oxidoreductase</keyword>
<dbReference type="Proteomes" id="UP000290624">
    <property type="component" value="Unassembled WGS sequence"/>
</dbReference>
<dbReference type="SUPFAM" id="SSF51735">
    <property type="entry name" value="NAD(P)-binding Rossmann-fold domains"/>
    <property type="match status" value="1"/>
</dbReference>
<reference evidence="7 8" key="1">
    <citation type="submission" date="2018-01" db="EMBL/GenBank/DDBJ databases">
        <title>Lactibacter flavus gen. nov., sp. nov., a novel bacterium of the family Propionibacteriaceae isolated from raw milk and dairy products.</title>
        <authorList>
            <person name="Wenning M."/>
            <person name="Breitenwieser F."/>
            <person name="Huptas C."/>
            <person name="von Neubeck M."/>
            <person name="Busse H.-J."/>
            <person name="Scherer S."/>
        </authorList>
    </citation>
    <scope>NUCLEOTIDE SEQUENCE [LARGE SCALE GENOMIC DNA]</scope>
    <source>
        <strain evidence="7 8">VG341</strain>
    </source>
</reference>
<dbReference type="GO" id="GO:0051287">
    <property type="term" value="F:NAD binding"/>
    <property type="evidence" value="ECO:0007669"/>
    <property type="project" value="InterPro"/>
</dbReference>
<evidence type="ECO:0000313" key="8">
    <source>
        <dbReference type="Proteomes" id="UP000290624"/>
    </source>
</evidence>
<dbReference type="PANTHER" id="PTHR43761">
    <property type="entry name" value="D-ISOMER SPECIFIC 2-HYDROXYACID DEHYDROGENASE FAMILY PROTEIN (AFU_ORTHOLOGUE AFUA_1G13630)"/>
    <property type="match status" value="1"/>
</dbReference>
<evidence type="ECO:0000259" key="6">
    <source>
        <dbReference type="Pfam" id="PF02826"/>
    </source>
</evidence>
<evidence type="ECO:0000313" key="7">
    <source>
        <dbReference type="EMBL" id="RXW31347.1"/>
    </source>
</evidence>
<evidence type="ECO:0000256" key="3">
    <source>
        <dbReference type="ARBA" id="ARBA00023027"/>
    </source>
</evidence>
<dbReference type="PANTHER" id="PTHR43761:SF1">
    <property type="entry name" value="D-ISOMER SPECIFIC 2-HYDROXYACID DEHYDROGENASE CATALYTIC DOMAIN-CONTAINING PROTEIN-RELATED"/>
    <property type="match status" value="1"/>
</dbReference>
<dbReference type="PROSITE" id="PS00671">
    <property type="entry name" value="D_2_HYDROXYACID_DH_3"/>
    <property type="match status" value="1"/>
</dbReference>
<dbReference type="InterPro" id="IPR043322">
    <property type="entry name" value="CtBP"/>
</dbReference>
<dbReference type="GO" id="GO:0003714">
    <property type="term" value="F:transcription corepressor activity"/>
    <property type="evidence" value="ECO:0007669"/>
    <property type="project" value="InterPro"/>
</dbReference>
<evidence type="ECO:0000256" key="4">
    <source>
        <dbReference type="RuleBase" id="RU003719"/>
    </source>
</evidence>
<dbReference type="GO" id="GO:0016616">
    <property type="term" value="F:oxidoreductase activity, acting on the CH-OH group of donors, NAD or NADP as acceptor"/>
    <property type="evidence" value="ECO:0007669"/>
    <property type="project" value="InterPro"/>
</dbReference>
<name>A0A4Q2ED43_9ACTN</name>
<dbReference type="CDD" id="cd05299">
    <property type="entry name" value="CtBP_dh"/>
    <property type="match status" value="1"/>
</dbReference>
<comment type="similarity">
    <text evidence="1 4">Belongs to the D-isomer specific 2-hydroxyacid dehydrogenase family.</text>
</comment>
<feature type="domain" description="D-isomer specific 2-hydroxyacid dehydrogenase catalytic" evidence="5">
    <location>
        <begin position="14"/>
        <end position="314"/>
    </location>
</feature>
<dbReference type="OrthoDB" id="9793626at2"/>
<proteinExistence type="inferred from homology"/>
<dbReference type="InterPro" id="IPR029753">
    <property type="entry name" value="D-isomer_DH_CS"/>
</dbReference>
<organism evidence="7 8">
    <name type="scientific">Propioniciclava flava</name>
    <dbReference type="NCBI Taxonomy" id="2072026"/>
    <lineage>
        <taxon>Bacteria</taxon>
        <taxon>Bacillati</taxon>
        <taxon>Actinomycetota</taxon>
        <taxon>Actinomycetes</taxon>
        <taxon>Propionibacteriales</taxon>
        <taxon>Propionibacteriaceae</taxon>
        <taxon>Propioniciclava</taxon>
    </lineage>
</organism>
<dbReference type="Pfam" id="PF02826">
    <property type="entry name" value="2-Hacid_dh_C"/>
    <property type="match status" value="1"/>
</dbReference>
<feature type="domain" description="D-isomer specific 2-hydroxyacid dehydrogenase NAD-binding" evidence="6">
    <location>
        <begin position="107"/>
        <end position="282"/>
    </location>
</feature>
<dbReference type="InterPro" id="IPR006139">
    <property type="entry name" value="D-isomer_2_OHA_DH_cat_dom"/>
</dbReference>
<sequence length="333" mass="35039">MRIVITDCDHDAFDEERAVVEASGDELIIANATDPAALIANARGADALVVQYASITAEILDALPQVKVVSRYGVGVDSVDIPAATARGVAVCNVPDYGTEAVSDHAIALALNAAREVARLDRGLRDGRVDFPGVRPMHLIGGRVFGILGLGLIGSATARKAAGLGFEVICHDIAAGDASEFRGYPHVSLPELLSRGQVISIHTPLTDLTRHLIDADALASMRSDAIVVNTARGPIVDTAALGEALRNGQIRGAALDVTETEPLPADDPLLNIPQLTVTPHMAWYSEESYGELKRRTVENAVDVAAGRTPRNIVNPEVLGAPGRNHGLTAEVAR</sequence>